<organism evidence="1 2">
    <name type="scientific">Dallia pectoralis</name>
    <name type="common">Alaska blackfish</name>
    <dbReference type="NCBI Taxonomy" id="75939"/>
    <lineage>
        <taxon>Eukaryota</taxon>
        <taxon>Metazoa</taxon>
        <taxon>Chordata</taxon>
        <taxon>Craniata</taxon>
        <taxon>Vertebrata</taxon>
        <taxon>Euteleostomi</taxon>
        <taxon>Actinopterygii</taxon>
        <taxon>Neopterygii</taxon>
        <taxon>Teleostei</taxon>
        <taxon>Protacanthopterygii</taxon>
        <taxon>Esociformes</taxon>
        <taxon>Umbridae</taxon>
        <taxon>Dallia</taxon>
    </lineage>
</organism>
<gene>
    <name evidence="1" type="ORF">DPEC_G00112210</name>
</gene>
<proteinExistence type="predicted"/>
<name>A0ACC2GT95_DALPE</name>
<dbReference type="Proteomes" id="UP001157502">
    <property type="component" value="Chromosome 9"/>
</dbReference>
<evidence type="ECO:0000313" key="1">
    <source>
        <dbReference type="EMBL" id="KAJ8006919.1"/>
    </source>
</evidence>
<comment type="caution">
    <text evidence="1">The sequence shown here is derived from an EMBL/GenBank/DDBJ whole genome shotgun (WGS) entry which is preliminary data.</text>
</comment>
<keyword evidence="2" id="KW-1185">Reference proteome</keyword>
<sequence>MSCVAQRSRATLHFTPTLPPCKGMWPNPRPNIAAGRHQETGNNRRYRQLCPMCWTGKKQQRVGERKMASPRRPAFTAHVENRITHGEIAASSMTAEDPSLI</sequence>
<accession>A0ACC2GT95</accession>
<reference evidence="1" key="1">
    <citation type="submission" date="2021-05" db="EMBL/GenBank/DDBJ databases">
        <authorList>
            <person name="Pan Q."/>
            <person name="Jouanno E."/>
            <person name="Zahm M."/>
            <person name="Klopp C."/>
            <person name="Cabau C."/>
            <person name="Louis A."/>
            <person name="Berthelot C."/>
            <person name="Parey E."/>
            <person name="Roest Crollius H."/>
            <person name="Montfort J."/>
            <person name="Robinson-Rechavi M."/>
            <person name="Bouchez O."/>
            <person name="Lampietro C."/>
            <person name="Lopez Roques C."/>
            <person name="Donnadieu C."/>
            <person name="Postlethwait J."/>
            <person name="Bobe J."/>
            <person name="Dillon D."/>
            <person name="Chandos A."/>
            <person name="von Hippel F."/>
            <person name="Guiguen Y."/>
        </authorList>
    </citation>
    <scope>NUCLEOTIDE SEQUENCE</scope>
    <source>
        <strain evidence="1">YG-Jan2019</strain>
    </source>
</reference>
<dbReference type="EMBL" id="CM055736">
    <property type="protein sequence ID" value="KAJ8006919.1"/>
    <property type="molecule type" value="Genomic_DNA"/>
</dbReference>
<protein>
    <submittedName>
        <fullName evidence="1">Uncharacterized protein</fullName>
    </submittedName>
</protein>
<evidence type="ECO:0000313" key="2">
    <source>
        <dbReference type="Proteomes" id="UP001157502"/>
    </source>
</evidence>